<dbReference type="EMBL" id="JAWDGP010002523">
    <property type="protein sequence ID" value="KAK3782261.1"/>
    <property type="molecule type" value="Genomic_DNA"/>
</dbReference>
<organism evidence="1 2">
    <name type="scientific">Elysia crispata</name>
    <name type="common">lettuce slug</name>
    <dbReference type="NCBI Taxonomy" id="231223"/>
    <lineage>
        <taxon>Eukaryota</taxon>
        <taxon>Metazoa</taxon>
        <taxon>Spiralia</taxon>
        <taxon>Lophotrochozoa</taxon>
        <taxon>Mollusca</taxon>
        <taxon>Gastropoda</taxon>
        <taxon>Heterobranchia</taxon>
        <taxon>Euthyneura</taxon>
        <taxon>Panpulmonata</taxon>
        <taxon>Sacoglossa</taxon>
        <taxon>Placobranchoidea</taxon>
        <taxon>Plakobranchidae</taxon>
        <taxon>Elysia</taxon>
    </lineage>
</organism>
<evidence type="ECO:0000313" key="1">
    <source>
        <dbReference type="EMBL" id="KAK3782261.1"/>
    </source>
</evidence>
<name>A0AAE1A8A1_9GAST</name>
<accession>A0AAE1A8A1</accession>
<protein>
    <submittedName>
        <fullName evidence="1">Uncharacterized protein</fullName>
    </submittedName>
</protein>
<dbReference type="AlphaFoldDB" id="A0AAE1A8A1"/>
<sequence length="70" mass="7625">MLKAILVYQPPSLNSEMGLEMLNDLEGHSYPNVLLNCPTMLSFGAHLDSPRVVTLECSIFATVTANSESL</sequence>
<reference evidence="1" key="1">
    <citation type="journal article" date="2023" name="G3 (Bethesda)">
        <title>A reference genome for the long-term kleptoplast-retaining sea slug Elysia crispata morphotype clarki.</title>
        <authorList>
            <person name="Eastman K.E."/>
            <person name="Pendleton A.L."/>
            <person name="Shaikh M.A."/>
            <person name="Suttiyut T."/>
            <person name="Ogas R."/>
            <person name="Tomko P."/>
            <person name="Gavelis G."/>
            <person name="Widhalm J.R."/>
            <person name="Wisecaver J.H."/>
        </authorList>
    </citation>
    <scope>NUCLEOTIDE SEQUENCE</scope>
    <source>
        <strain evidence="1">ECLA1</strain>
    </source>
</reference>
<evidence type="ECO:0000313" key="2">
    <source>
        <dbReference type="Proteomes" id="UP001283361"/>
    </source>
</evidence>
<dbReference type="Proteomes" id="UP001283361">
    <property type="component" value="Unassembled WGS sequence"/>
</dbReference>
<gene>
    <name evidence="1" type="ORF">RRG08_008182</name>
</gene>
<keyword evidence="2" id="KW-1185">Reference proteome</keyword>
<proteinExistence type="predicted"/>
<comment type="caution">
    <text evidence="1">The sequence shown here is derived from an EMBL/GenBank/DDBJ whole genome shotgun (WGS) entry which is preliminary data.</text>
</comment>